<evidence type="ECO:0000313" key="1">
    <source>
        <dbReference type="EMBL" id="CAG8716037.1"/>
    </source>
</evidence>
<dbReference type="EMBL" id="CAJVPM010045250">
    <property type="protein sequence ID" value="CAG8716037.1"/>
    <property type="molecule type" value="Genomic_DNA"/>
</dbReference>
<organism evidence="1 2">
    <name type="scientific">Scutellospora calospora</name>
    <dbReference type="NCBI Taxonomy" id="85575"/>
    <lineage>
        <taxon>Eukaryota</taxon>
        <taxon>Fungi</taxon>
        <taxon>Fungi incertae sedis</taxon>
        <taxon>Mucoromycota</taxon>
        <taxon>Glomeromycotina</taxon>
        <taxon>Glomeromycetes</taxon>
        <taxon>Diversisporales</taxon>
        <taxon>Gigasporaceae</taxon>
        <taxon>Scutellospora</taxon>
    </lineage>
</organism>
<protein>
    <submittedName>
        <fullName evidence="1">8820_t:CDS:1</fullName>
    </submittedName>
</protein>
<comment type="caution">
    <text evidence="1">The sequence shown here is derived from an EMBL/GenBank/DDBJ whole genome shotgun (WGS) entry which is preliminary data.</text>
</comment>
<feature type="non-terminal residue" evidence="1">
    <location>
        <position position="1"/>
    </location>
</feature>
<keyword evidence="2" id="KW-1185">Reference proteome</keyword>
<accession>A0ACA9PTL7</accession>
<proteinExistence type="predicted"/>
<evidence type="ECO:0000313" key="2">
    <source>
        <dbReference type="Proteomes" id="UP000789860"/>
    </source>
</evidence>
<feature type="non-terminal residue" evidence="1">
    <location>
        <position position="145"/>
    </location>
</feature>
<dbReference type="Proteomes" id="UP000789860">
    <property type="component" value="Unassembled WGS sequence"/>
</dbReference>
<name>A0ACA9PTL7_9GLOM</name>
<gene>
    <name evidence="1" type="ORF">SCALOS_LOCUS11065</name>
</gene>
<reference evidence="1" key="1">
    <citation type="submission" date="2021-06" db="EMBL/GenBank/DDBJ databases">
        <authorList>
            <person name="Kallberg Y."/>
            <person name="Tangrot J."/>
            <person name="Rosling A."/>
        </authorList>
    </citation>
    <scope>NUCLEOTIDE SEQUENCE</scope>
    <source>
        <strain evidence="1">AU212A</strain>
    </source>
</reference>
<sequence>TAKKRLDDEIRDRNSLSIPLLPESSEDIIEAKSTEFTDQLLEQAQKRKLEINTSSLFKKPSSKTKKSRFHVNRSKSKVAQLSNIVSVNTKLKTDPFLKDNDWNGGTTIIGKSGELNSDLILIKKKDAGRQNEHEETDKQETIKSQ</sequence>